<dbReference type="InterPro" id="IPR036259">
    <property type="entry name" value="MFS_trans_sf"/>
</dbReference>
<keyword evidence="11" id="KW-1185">Reference proteome</keyword>
<reference evidence="10 11" key="1">
    <citation type="submission" date="2024-09" db="EMBL/GenBank/DDBJ databases">
        <authorList>
            <person name="Sun Q."/>
            <person name="Mori K."/>
        </authorList>
    </citation>
    <scope>NUCLEOTIDE SEQUENCE [LARGE SCALE GENOMIC DNA]</scope>
    <source>
        <strain evidence="10 11">TBRC 0563</strain>
    </source>
</reference>
<evidence type="ECO:0000256" key="6">
    <source>
        <dbReference type="ARBA" id="ARBA00023136"/>
    </source>
</evidence>
<feature type="transmembrane region" description="Helical" evidence="8">
    <location>
        <begin position="158"/>
        <end position="181"/>
    </location>
</feature>
<dbReference type="Gene3D" id="1.20.1250.20">
    <property type="entry name" value="MFS general substrate transporter like domains"/>
    <property type="match status" value="1"/>
</dbReference>
<name>A0ABV5Y813_9ACTN</name>
<dbReference type="Gene3D" id="1.20.1720.10">
    <property type="entry name" value="Multidrug resistance protein D"/>
    <property type="match status" value="1"/>
</dbReference>
<dbReference type="EMBL" id="JBHLZP010000010">
    <property type="protein sequence ID" value="MFB9831163.1"/>
    <property type="molecule type" value="Genomic_DNA"/>
</dbReference>
<dbReference type="Pfam" id="PF07690">
    <property type="entry name" value="MFS_1"/>
    <property type="match status" value="1"/>
</dbReference>
<accession>A0ABV5Y813</accession>
<evidence type="ECO:0000313" key="11">
    <source>
        <dbReference type="Proteomes" id="UP001589627"/>
    </source>
</evidence>
<evidence type="ECO:0000256" key="1">
    <source>
        <dbReference type="ARBA" id="ARBA00004651"/>
    </source>
</evidence>
<keyword evidence="2" id="KW-0813">Transport</keyword>
<feature type="domain" description="Major facilitator superfamily (MFS) profile" evidence="9">
    <location>
        <begin position="30"/>
        <end position="487"/>
    </location>
</feature>
<evidence type="ECO:0000256" key="4">
    <source>
        <dbReference type="ARBA" id="ARBA00022692"/>
    </source>
</evidence>
<dbReference type="PANTHER" id="PTHR42718:SF46">
    <property type="entry name" value="BLR6921 PROTEIN"/>
    <property type="match status" value="1"/>
</dbReference>
<feature type="transmembrane region" description="Helical" evidence="8">
    <location>
        <begin position="426"/>
        <end position="445"/>
    </location>
</feature>
<feature type="transmembrane region" description="Helical" evidence="8">
    <location>
        <begin position="96"/>
        <end position="119"/>
    </location>
</feature>
<feature type="transmembrane region" description="Helical" evidence="8">
    <location>
        <begin position="187"/>
        <end position="208"/>
    </location>
</feature>
<feature type="transmembrane region" description="Helical" evidence="8">
    <location>
        <begin position="29"/>
        <end position="52"/>
    </location>
</feature>
<feature type="transmembrane region" description="Helical" evidence="8">
    <location>
        <begin position="252"/>
        <end position="269"/>
    </location>
</feature>
<comment type="caution">
    <text evidence="10">The sequence shown here is derived from an EMBL/GenBank/DDBJ whole genome shotgun (WGS) entry which is preliminary data.</text>
</comment>
<keyword evidence="6 8" id="KW-0472">Membrane</keyword>
<feature type="transmembrane region" description="Helical" evidence="8">
    <location>
        <begin position="289"/>
        <end position="313"/>
    </location>
</feature>
<feature type="transmembrane region" description="Helical" evidence="8">
    <location>
        <begin position="382"/>
        <end position="405"/>
    </location>
</feature>
<dbReference type="CDD" id="cd17321">
    <property type="entry name" value="MFS_MMR_MDR_like"/>
    <property type="match status" value="1"/>
</dbReference>
<feature type="transmembrane region" description="Helical" evidence="8">
    <location>
        <begin position="353"/>
        <end position="370"/>
    </location>
</feature>
<feature type="transmembrane region" description="Helical" evidence="8">
    <location>
        <begin position="465"/>
        <end position="483"/>
    </location>
</feature>
<dbReference type="InterPro" id="IPR020846">
    <property type="entry name" value="MFS_dom"/>
</dbReference>
<dbReference type="RefSeq" id="WP_378194683.1">
    <property type="nucleotide sequence ID" value="NZ_JBHLZP010000010.1"/>
</dbReference>
<keyword evidence="3" id="KW-1003">Cell membrane</keyword>
<comment type="subcellular location">
    <subcellularLocation>
        <location evidence="1">Cell membrane</location>
        <topology evidence="1">Multi-pass membrane protein</topology>
    </subcellularLocation>
</comment>
<dbReference type="InterPro" id="IPR011701">
    <property type="entry name" value="MFS"/>
</dbReference>
<evidence type="ECO:0000256" key="8">
    <source>
        <dbReference type="SAM" id="Phobius"/>
    </source>
</evidence>
<gene>
    <name evidence="10" type="ORF">ACFFNX_03065</name>
</gene>
<protein>
    <submittedName>
        <fullName evidence="10">MFS transporter</fullName>
    </submittedName>
</protein>
<dbReference type="Proteomes" id="UP001589627">
    <property type="component" value="Unassembled WGS sequence"/>
</dbReference>
<evidence type="ECO:0000256" key="5">
    <source>
        <dbReference type="ARBA" id="ARBA00022989"/>
    </source>
</evidence>
<evidence type="ECO:0000256" key="2">
    <source>
        <dbReference type="ARBA" id="ARBA00022448"/>
    </source>
</evidence>
<keyword evidence="4 8" id="KW-0812">Transmembrane</keyword>
<dbReference type="PROSITE" id="PS50850">
    <property type="entry name" value="MFS"/>
    <property type="match status" value="1"/>
</dbReference>
<evidence type="ECO:0000256" key="3">
    <source>
        <dbReference type="ARBA" id="ARBA00022475"/>
    </source>
</evidence>
<feature type="transmembrane region" description="Helical" evidence="8">
    <location>
        <begin position="125"/>
        <end position="146"/>
    </location>
</feature>
<evidence type="ECO:0000259" key="9">
    <source>
        <dbReference type="PROSITE" id="PS50850"/>
    </source>
</evidence>
<dbReference type="PANTHER" id="PTHR42718">
    <property type="entry name" value="MAJOR FACILITATOR SUPERFAMILY MULTIDRUG TRANSPORTER MFSC"/>
    <property type="match status" value="1"/>
</dbReference>
<feature type="region of interest" description="Disordered" evidence="7">
    <location>
        <begin position="489"/>
        <end position="509"/>
    </location>
</feature>
<evidence type="ECO:0000313" key="10">
    <source>
        <dbReference type="EMBL" id="MFB9831163.1"/>
    </source>
</evidence>
<evidence type="ECO:0000256" key="7">
    <source>
        <dbReference type="SAM" id="MobiDB-lite"/>
    </source>
</evidence>
<proteinExistence type="predicted"/>
<organism evidence="10 11">
    <name type="scientific">Actinoallomurus acaciae</name>
    <dbReference type="NCBI Taxonomy" id="502577"/>
    <lineage>
        <taxon>Bacteria</taxon>
        <taxon>Bacillati</taxon>
        <taxon>Actinomycetota</taxon>
        <taxon>Actinomycetes</taxon>
        <taxon>Streptosporangiales</taxon>
        <taxon>Thermomonosporaceae</taxon>
        <taxon>Actinoallomurus</taxon>
    </lineage>
</organism>
<feature type="transmembrane region" description="Helical" evidence="8">
    <location>
        <begin position="64"/>
        <end position="84"/>
    </location>
</feature>
<keyword evidence="5 8" id="KW-1133">Transmembrane helix</keyword>
<sequence>MSETRSVVAPPVPAARGAAPVGHRPRQGLSLLVIATAQLMVVLDATITNVALPRIQDALHFSGASLSWVVNAYALAFGGLLLLGGRAGDLLGRRRMFVIGLLVFSAASLAGGFATSQAWLLAARAVQGAGGAIVAPAALSLIVTTFPEGRPRARAMGVYSAMSVAGGAIGLVAGGLLVNYASWRWVLFVNVPFGVAAALAAPLVLAGAPRLPGRLDIPGALTGTTGIAALVYGLSGAATGPDGVSHWGDTKVVVALVAGVVLLAAFGIVESRSRHALLPGRLLRDRGRLGANLIMLSVGTVLFGAFFFLILFAQEVWGYSAMRAGVAFLPLTVAVLAGSAVASVLMPRIGARPLLLAGGAGCAGGLYWLSLLTENAGYVGGMLGPTLVTGASLGLMFVPLPLAALAGITDSDSGVAASVLNAGRQIGGAVGLAVLSTVAWSAVAGSARAHGDYRHALVVGFDRTFAVAAGIAAVTLLITVAMIRTRRADPTGPRPDAPLPYHRGSAHGA</sequence>
<feature type="transmembrane region" description="Helical" evidence="8">
    <location>
        <begin position="325"/>
        <end position="346"/>
    </location>
</feature>
<dbReference type="SUPFAM" id="SSF103473">
    <property type="entry name" value="MFS general substrate transporter"/>
    <property type="match status" value="1"/>
</dbReference>
<feature type="transmembrane region" description="Helical" evidence="8">
    <location>
        <begin position="220"/>
        <end position="240"/>
    </location>
</feature>